<organism evidence="4 5">
    <name type="scientific">Tindallia magadiensis</name>
    <dbReference type="NCBI Taxonomy" id="69895"/>
    <lineage>
        <taxon>Bacteria</taxon>
        <taxon>Bacillati</taxon>
        <taxon>Bacillota</taxon>
        <taxon>Clostridia</taxon>
        <taxon>Peptostreptococcales</taxon>
        <taxon>Tindalliaceae</taxon>
        <taxon>Tindallia</taxon>
    </lineage>
</organism>
<evidence type="ECO:0000256" key="1">
    <source>
        <dbReference type="ARBA" id="ARBA00009670"/>
    </source>
</evidence>
<protein>
    <submittedName>
        <fullName evidence="4">Ubiquinone biosynthesis protein</fullName>
    </submittedName>
</protein>
<dbReference type="Gene3D" id="1.10.510.10">
    <property type="entry name" value="Transferase(Phosphotransferase) domain 1"/>
    <property type="match status" value="1"/>
</dbReference>
<keyword evidence="5" id="KW-1185">Reference proteome</keyword>
<proteinExistence type="inferred from homology"/>
<comment type="similarity">
    <text evidence="1">Belongs to the protein kinase superfamily. ADCK protein kinase family.</text>
</comment>
<dbReference type="RefSeq" id="WP_093371373.1">
    <property type="nucleotide sequence ID" value="NZ_FOQA01000004.1"/>
</dbReference>
<dbReference type="InterPro" id="IPR004147">
    <property type="entry name" value="ABC1_dom"/>
</dbReference>
<reference evidence="5" key="1">
    <citation type="submission" date="2016-10" db="EMBL/GenBank/DDBJ databases">
        <authorList>
            <person name="Varghese N."/>
            <person name="Submissions S."/>
        </authorList>
    </citation>
    <scope>NUCLEOTIDE SEQUENCE [LARGE SCALE GENOMIC DNA]</scope>
    <source>
        <strain evidence="5">Z-7934</strain>
    </source>
</reference>
<feature type="domain" description="Protein kinase" evidence="3">
    <location>
        <begin position="101"/>
        <end position="414"/>
    </location>
</feature>
<dbReference type="GO" id="GO:0005524">
    <property type="term" value="F:ATP binding"/>
    <property type="evidence" value="ECO:0007669"/>
    <property type="project" value="InterPro"/>
</dbReference>
<gene>
    <name evidence="4" type="ORF">SAMN05192551_10431</name>
</gene>
<dbReference type="PROSITE" id="PS50011">
    <property type="entry name" value="PROTEIN_KINASE_DOM"/>
    <property type="match status" value="1"/>
</dbReference>
<dbReference type="InterPro" id="IPR000719">
    <property type="entry name" value="Prot_kinase_dom"/>
</dbReference>
<dbReference type="Proteomes" id="UP000199287">
    <property type="component" value="Unassembled WGS sequence"/>
</dbReference>
<feature type="transmembrane region" description="Helical" evidence="2">
    <location>
        <begin position="504"/>
        <end position="524"/>
    </location>
</feature>
<dbReference type="InterPro" id="IPR011009">
    <property type="entry name" value="Kinase-like_dom_sf"/>
</dbReference>
<dbReference type="STRING" id="69895.SAMN05192551_10431"/>
<dbReference type="InterPro" id="IPR050154">
    <property type="entry name" value="UbiB_kinase"/>
</dbReference>
<dbReference type="Pfam" id="PF03109">
    <property type="entry name" value="ABC1"/>
    <property type="match status" value="1"/>
</dbReference>
<dbReference type="EMBL" id="FOQA01000004">
    <property type="protein sequence ID" value="SFH88142.1"/>
    <property type="molecule type" value="Genomic_DNA"/>
</dbReference>
<dbReference type="AlphaFoldDB" id="A0A1I3DN36"/>
<evidence type="ECO:0000256" key="2">
    <source>
        <dbReference type="SAM" id="Phobius"/>
    </source>
</evidence>
<sequence>MKGSGEASRFREIVAVLIKHGIQEGLKGIQDPVQWRMALEELGPTFVKIGQILSSRPDLLSEPFLIEFQKLQNHVKPESSDNSHFLIQQEFGLTPAELFDYFEPEPFASASLAVVHRGKLKTGEDVAVKIQRKGVREIILRDIQLLRRLTRFLRPLLHSQVINPQEVVDELRAAAEKELDFLFEASNMKIFRHNHNDEPSISAPIVYDALTTSKVLTMEYIDGMTSVSRNKLLQHHYDPDQLATTLADNYFKQVLADGFFHGDPHPGNFLIRKNQIVYIDFGQVGVLSSNMQKKLNYLLLGIAGRNIEQITQAVLSIGIRRGEVNSMALHSDLERLFNRYIDQPISDIELTSLLDELLFTARNNQLAMPSEFTMMLKGMMTLEGVLTDLAPKIQLMDIAVPYSQKHLLTEHTWKDELQDHLQAWFYVSRHLPRLPVKLTEVMNQALAGKLTVQMEHRNLEKSISALQDMVNRLVLSILIAALIVGSSIVINAEAGPTMRGISLIGFLGYAGSAVIGVWLIIAVLRSYRKK</sequence>
<evidence type="ECO:0000313" key="5">
    <source>
        <dbReference type="Proteomes" id="UP000199287"/>
    </source>
</evidence>
<name>A0A1I3DN36_9FIRM</name>
<keyword evidence="4" id="KW-0830">Ubiquinone</keyword>
<keyword evidence="2" id="KW-0812">Transmembrane</keyword>
<keyword evidence="2" id="KW-0472">Membrane</keyword>
<keyword evidence="2" id="KW-1133">Transmembrane helix</keyword>
<dbReference type="PANTHER" id="PTHR10566">
    <property type="entry name" value="CHAPERONE-ACTIVITY OF BC1 COMPLEX CABC1 -RELATED"/>
    <property type="match status" value="1"/>
</dbReference>
<dbReference type="OrthoDB" id="9795390at2"/>
<dbReference type="GO" id="GO:0004672">
    <property type="term" value="F:protein kinase activity"/>
    <property type="evidence" value="ECO:0007669"/>
    <property type="project" value="InterPro"/>
</dbReference>
<dbReference type="CDD" id="cd05121">
    <property type="entry name" value="ABC1_ADCK3-like"/>
    <property type="match status" value="1"/>
</dbReference>
<evidence type="ECO:0000259" key="3">
    <source>
        <dbReference type="PROSITE" id="PS50011"/>
    </source>
</evidence>
<dbReference type="PANTHER" id="PTHR10566:SF113">
    <property type="entry name" value="PROTEIN ACTIVITY OF BC1 COMPLEX KINASE 7, CHLOROPLASTIC"/>
    <property type="match status" value="1"/>
</dbReference>
<evidence type="ECO:0000313" key="4">
    <source>
        <dbReference type="EMBL" id="SFH88142.1"/>
    </source>
</evidence>
<accession>A0A1I3DN36</accession>
<feature type="transmembrane region" description="Helical" evidence="2">
    <location>
        <begin position="473"/>
        <end position="492"/>
    </location>
</feature>
<dbReference type="SUPFAM" id="SSF56112">
    <property type="entry name" value="Protein kinase-like (PK-like)"/>
    <property type="match status" value="1"/>
</dbReference>